<reference evidence="14 15" key="1">
    <citation type="submission" date="2022-12" db="EMBL/GenBank/DDBJ databases">
        <title>Draft genome sequence of Paenibacillus sp. dW9.</title>
        <authorList>
            <person name="Choi E.-W."/>
            <person name="Kim D.-U."/>
        </authorList>
    </citation>
    <scope>NUCLEOTIDE SEQUENCE [LARGE SCALE GENOMIC DNA]</scope>
    <source>
        <strain evidence="15">dW9</strain>
    </source>
</reference>
<dbReference type="InterPro" id="IPR002528">
    <property type="entry name" value="MATE_fam"/>
</dbReference>
<evidence type="ECO:0000313" key="15">
    <source>
        <dbReference type="Proteomes" id="UP001527882"/>
    </source>
</evidence>
<keyword evidence="8 13" id="KW-0812">Transmembrane</keyword>
<evidence type="ECO:0000256" key="3">
    <source>
        <dbReference type="ARBA" id="ARBA00010199"/>
    </source>
</evidence>
<dbReference type="PIRSF" id="PIRSF006603">
    <property type="entry name" value="DinF"/>
    <property type="match status" value="1"/>
</dbReference>
<evidence type="ECO:0000256" key="4">
    <source>
        <dbReference type="ARBA" id="ARBA00020268"/>
    </source>
</evidence>
<evidence type="ECO:0000256" key="11">
    <source>
        <dbReference type="ARBA" id="ARBA00023136"/>
    </source>
</evidence>
<feature type="transmembrane region" description="Helical" evidence="13">
    <location>
        <begin position="418"/>
        <end position="437"/>
    </location>
</feature>
<dbReference type="EMBL" id="JAQAGZ010000001">
    <property type="protein sequence ID" value="MCZ8511036.1"/>
    <property type="molecule type" value="Genomic_DNA"/>
</dbReference>
<evidence type="ECO:0000256" key="1">
    <source>
        <dbReference type="ARBA" id="ARBA00003408"/>
    </source>
</evidence>
<protein>
    <recommendedName>
        <fullName evidence="4">Probable multidrug resistance protein NorM</fullName>
    </recommendedName>
    <alternativeName>
        <fullName evidence="12">Multidrug-efflux transporter</fullName>
    </alternativeName>
</protein>
<dbReference type="InterPro" id="IPR050222">
    <property type="entry name" value="MATE_MdtK"/>
</dbReference>
<feature type="transmembrane region" description="Helical" evidence="13">
    <location>
        <begin position="319"/>
        <end position="340"/>
    </location>
</feature>
<evidence type="ECO:0000256" key="7">
    <source>
        <dbReference type="ARBA" id="ARBA00022475"/>
    </source>
</evidence>
<evidence type="ECO:0000256" key="5">
    <source>
        <dbReference type="ARBA" id="ARBA00022448"/>
    </source>
</evidence>
<feature type="transmembrane region" description="Helical" evidence="13">
    <location>
        <begin position="91"/>
        <end position="113"/>
    </location>
</feature>
<comment type="similarity">
    <text evidence="3">Belongs to the multi antimicrobial extrusion (MATE) (TC 2.A.66.1) family.</text>
</comment>
<evidence type="ECO:0000256" key="6">
    <source>
        <dbReference type="ARBA" id="ARBA00022449"/>
    </source>
</evidence>
<feature type="transmembrane region" description="Helical" evidence="13">
    <location>
        <begin position="202"/>
        <end position="220"/>
    </location>
</feature>
<keyword evidence="15" id="KW-1185">Reference proteome</keyword>
<dbReference type="RefSeq" id="WP_269879407.1">
    <property type="nucleotide sequence ID" value="NZ_JAQAGZ010000001.1"/>
</dbReference>
<evidence type="ECO:0000256" key="8">
    <source>
        <dbReference type="ARBA" id="ARBA00022692"/>
    </source>
</evidence>
<sequence>MKPTYTTSQKIKQLLFILLPLLVTQLAMFAMTFFDTFMSGHASATDLAGVAIGTSIWIPVQTGLTGILFAVTPAVAHLIGEKKQDRVSFTVVQGIYLAAAVALAVLAAGWLLLDPILNRMSLEPGVRQTAKGFLTAISAGILPMFVYTVLRDFMDGLGQTRMSMRITLISLPVNGLLNYLFIFGSFGFPKLGGVGAGVASAITYWCICLVAMFVVLRVKPFSAYPLLKRGYGVSLTAWKELLRVGVPIGFAIFFETSIFAAVTLLMSEYSTITIAAHQAAINFASFLYMVPLSISMALTILVGFEVGPKRFKDARQYSNLGIGMAVGMAALCALFLILFSDAVAAIYTNDPSVLNLTKQFLIYAIFFQLSDALAAPIQGTLRGYKDVNVTLVVALVSYWVIGLPLGYALAHLTGLGAFGYWIGLITGLASGAVGLYLRLRLVQRERANVFKPLLQEG</sequence>
<name>A0ABT4Q2H8_9BACL</name>
<feature type="transmembrane region" description="Helical" evidence="13">
    <location>
        <begin position="162"/>
        <end position="182"/>
    </location>
</feature>
<comment type="function">
    <text evidence="1">Multidrug efflux pump.</text>
</comment>
<dbReference type="PANTHER" id="PTHR43298">
    <property type="entry name" value="MULTIDRUG RESISTANCE PROTEIN NORM-RELATED"/>
    <property type="match status" value="1"/>
</dbReference>
<evidence type="ECO:0000256" key="2">
    <source>
        <dbReference type="ARBA" id="ARBA00004651"/>
    </source>
</evidence>
<dbReference type="Proteomes" id="UP001527882">
    <property type="component" value="Unassembled WGS sequence"/>
</dbReference>
<keyword evidence="7" id="KW-1003">Cell membrane</keyword>
<keyword evidence="10" id="KW-0406">Ion transport</keyword>
<feature type="transmembrane region" description="Helical" evidence="13">
    <location>
        <begin position="133"/>
        <end position="150"/>
    </location>
</feature>
<keyword evidence="9 13" id="KW-1133">Transmembrane helix</keyword>
<evidence type="ECO:0000256" key="13">
    <source>
        <dbReference type="SAM" id="Phobius"/>
    </source>
</evidence>
<feature type="transmembrane region" description="Helical" evidence="13">
    <location>
        <begin position="389"/>
        <end position="412"/>
    </location>
</feature>
<evidence type="ECO:0000313" key="14">
    <source>
        <dbReference type="EMBL" id="MCZ8511036.1"/>
    </source>
</evidence>
<feature type="transmembrane region" description="Helical" evidence="13">
    <location>
        <begin position="286"/>
        <end position="307"/>
    </location>
</feature>
<organism evidence="14 15">
    <name type="scientific">Paenibacillus gyeongsangnamensis</name>
    <dbReference type="NCBI Taxonomy" id="3388067"/>
    <lineage>
        <taxon>Bacteria</taxon>
        <taxon>Bacillati</taxon>
        <taxon>Bacillota</taxon>
        <taxon>Bacilli</taxon>
        <taxon>Bacillales</taxon>
        <taxon>Paenibacillaceae</taxon>
        <taxon>Paenibacillus</taxon>
    </lineage>
</organism>
<dbReference type="CDD" id="cd13131">
    <property type="entry name" value="MATE_NorM_like"/>
    <property type="match status" value="1"/>
</dbReference>
<comment type="caution">
    <text evidence="14">The sequence shown here is derived from an EMBL/GenBank/DDBJ whole genome shotgun (WGS) entry which is preliminary data.</text>
</comment>
<dbReference type="Pfam" id="PF01554">
    <property type="entry name" value="MatE"/>
    <property type="match status" value="2"/>
</dbReference>
<evidence type="ECO:0000256" key="10">
    <source>
        <dbReference type="ARBA" id="ARBA00023065"/>
    </source>
</evidence>
<feature type="transmembrane region" description="Helical" evidence="13">
    <location>
        <begin position="360"/>
        <end position="377"/>
    </location>
</feature>
<evidence type="ECO:0000256" key="9">
    <source>
        <dbReference type="ARBA" id="ARBA00022989"/>
    </source>
</evidence>
<comment type="subcellular location">
    <subcellularLocation>
        <location evidence="2">Cell membrane</location>
        <topology evidence="2">Multi-pass membrane protein</topology>
    </subcellularLocation>
</comment>
<dbReference type="PANTHER" id="PTHR43298:SF2">
    <property type="entry name" value="FMN_FAD EXPORTER YEEO-RELATED"/>
    <property type="match status" value="1"/>
</dbReference>
<dbReference type="NCBIfam" id="TIGR00797">
    <property type="entry name" value="matE"/>
    <property type="match status" value="1"/>
</dbReference>
<proteinExistence type="inferred from homology"/>
<keyword evidence="6" id="KW-0050">Antiport</keyword>
<accession>A0ABT4Q2H8</accession>
<keyword evidence="5" id="KW-0813">Transport</keyword>
<feature type="transmembrane region" description="Helical" evidence="13">
    <location>
        <begin position="54"/>
        <end position="79"/>
    </location>
</feature>
<dbReference type="InterPro" id="IPR048279">
    <property type="entry name" value="MdtK-like"/>
</dbReference>
<keyword evidence="11 13" id="KW-0472">Membrane</keyword>
<evidence type="ECO:0000256" key="12">
    <source>
        <dbReference type="ARBA" id="ARBA00031636"/>
    </source>
</evidence>
<feature type="transmembrane region" description="Helical" evidence="13">
    <location>
        <begin position="241"/>
        <end position="266"/>
    </location>
</feature>
<gene>
    <name evidence="14" type="ORF">O9H85_01010</name>
</gene>